<sequence length="191" mass="21350">MRIILVRHGRPEHAAARWCSPAQMKDWIARYNEADVAGDEMPDRLVALAAEAGTVACSSVARCVQSRAFLDVDCCLQPDPLFAEAHLPYLDWPFPRLPPSLWRLLFRSAWFCGFARHTEPIGESNRRAGAAAERLIQLAEAHGSVLLMGHGIMNVLIARQLRKRGWAGPLHLLMRGYWHASVYRKASSAPS</sequence>
<name>A0AA43Z942_9GAMM</name>
<dbReference type="RefSeq" id="WP_165893641.1">
    <property type="nucleotide sequence ID" value="NZ_JAAPAP010000016.1"/>
</dbReference>
<dbReference type="SUPFAM" id="SSF53254">
    <property type="entry name" value="Phosphoglycerate mutase-like"/>
    <property type="match status" value="1"/>
</dbReference>
<comment type="caution">
    <text evidence="1">The sequence shown here is derived from an EMBL/GenBank/DDBJ whole genome shotgun (WGS) entry which is preliminary data.</text>
</comment>
<organism evidence="1 2">
    <name type="scientific">Azotobacter chroococcum</name>
    <dbReference type="NCBI Taxonomy" id="353"/>
    <lineage>
        <taxon>Bacteria</taxon>
        <taxon>Pseudomonadati</taxon>
        <taxon>Pseudomonadota</taxon>
        <taxon>Gammaproteobacteria</taxon>
        <taxon>Pseudomonadales</taxon>
        <taxon>Pseudomonadaceae</taxon>
        <taxon>Azotobacter</taxon>
    </lineage>
</organism>
<evidence type="ECO:0000313" key="1">
    <source>
        <dbReference type="EMBL" id="NHN79121.1"/>
    </source>
</evidence>
<evidence type="ECO:0000313" key="2">
    <source>
        <dbReference type="Proteomes" id="UP000736384"/>
    </source>
</evidence>
<reference evidence="1" key="1">
    <citation type="submission" date="2020-03" db="EMBL/GenBank/DDBJ databases">
        <title>Genome assembly of Azotobacter chroococcum W5.</title>
        <authorList>
            <person name="Kannepalli A."/>
        </authorList>
    </citation>
    <scope>NUCLEOTIDE SEQUENCE</scope>
    <source>
        <strain evidence="1">W5</strain>
    </source>
</reference>
<proteinExistence type="predicted"/>
<dbReference type="Gene3D" id="3.40.50.1240">
    <property type="entry name" value="Phosphoglycerate mutase-like"/>
    <property type="match status" value="1"/>
</dbReference>
<gene>
    <name evidence="1" type="ORF">HA520_17830</name>
</gene>
<dbReference type="Proteomes" id="UP000736384">
    <property type="component" value="Unassembled WGS sequence"/>
</dbReference>
<dbReference type="InterPro" id="IPR029033">
    <property type="entry name" value="His_PPase_superfam"/>
</dbReference>
<accession>A0AA43Z942</accession>
<dbReference type="AlphaFoldDB" id="A0AA43Z942"/>
<protein>
    <submittedName>
        <fullName evidence="1">Fructose-2,6-bisphosphatase</fullName>
    </submittedName>
</protein>
<dbReference type="EMBL" id="JAAPAP010000016">
    <property type="protein sequence ID" value="NHN79121.1"/>
    <property type="molecule type" value="Genomic_DNA"/>
</dbReference>